<evidence type="ECO:0000313" key="3">
    <source>
        <dbReference type="Proteomes" id="UP001642484"/>
    </source>
</evidence>
<evidence type="ECO:0000256" key="1">
    <source>
        <dbReference type="SAM" id="SignalP"/>
    </source>
</evidence>
<organism evidence="2 3">
    <name type="scientific">Durusdinium trenchii</name>
    <dbReference type="NCBI Taxonomy" id="1381693"/>
    <lineage>
        <taxon>Eukaryota</taxon>
        <taxon>Sar</taxon>
        <taxon>Alveolata</taxon>
        <taxon>Dinophyceae</taxon>
        <taxon>Suessiales</taxon>
        <taxon>Symbiodiniaceae</taxon>
        <taxon>Durusdinium</taxon>
    </lineage>
</organism>
<name>A0ABP0Q1H0_9DINO</name>
<evidence type="ECO:0000313" key="2">
    <source>
        <dbReference type="EMBL" id="CAK9081561.1"/>
    </source>
</evidence>
<proteinExistence type="predicted"/>
<feature type="chain" id="PRO_5046726909" description="Apple domain-containing protein" evidence="1">
    <location>
        <begin position="16"/>
        <end position="1047"/>
    </location>
</feature>
<dbReference type="EMBL" id="CAXAMN010023851">
    <property type="protein sequence ID" value="CAK9081561.1"/>
    <property type="molecule type" value="Genomic_DNA"/>
</dbReference>
<gene>
    <name evidence="2" type="ORF">CCMP2556_LOCUS39901</name>
</gene>
<evidence type="ECO:0008006" key="4">
    <source>
        <dbReference type="Google" id="ProtNLM"/>
    </source>
</evidence>
<comment type="caution">
    <text evidence="2">The sequence shown here is derived from an EMBL/GenBank/DDBJ whole genome shotgun (WGS) entry which is preliminary data.</text>
</comment>
<reference evidence="2 3" key="1">
    <citation type="submission" date="2024-02" db="EMBL/GenBank/DDBJ databases">
        <authorList>
            <person name="Chen Y."/>
            <person name="Shah S."/>
            <person name="Dougan E. K."/>
            <person name="Thang M."/>
            <person name="Chan C."/>
        </authorList>
    </citation>
    <scope>NUCLEOTIDE SEQUENCE [LARGE SCALE GENOMIC DNA]</scope>
</reference>
<keyword evidence="3" id="KW-1185">Reference proteome</keyword>
<protein>
    <recommendedName>
        <fullName evidence="4">Apple domain-containing protein</fullName>
    </recommendedName>
</protein>
<keyword evidence="1" id="KW-0732">Signal</keyword>
<accession>A0ABP0Q1H0</accession>
<feature type="signal peptide" evidence="1">
    <location>
        <begin position="1"/>
        <end position="15"/>
    </location>
</feature>
<sequence length="1047" mass="114728">MLLRFLLLHVAAVAADDTICNLQKQHFGGLLGLQRDLEKDGSRDRPNGVQDLWSRPGFAFRQCPKGTSSQSKVQLLARPHLKDLPSKPKCLPKEVLIGDFVGDSYEFSCCDAGEQCGGCRAVKDGACQKCAAGYVMQTIPVLGTSKCFVCDDVPNWHDMHGQSCADLQKLGMCSGAWPKEDQDVAFQGVRPSEACCACGGGSIYPTPVYMPLQSKSLHFGQNIDETPSPITAGEQMVAPGCTLASSGLELGKDGRISGEVTMSNQTVIKCSTVSVQDPVRGIVANIDLSVPVSTFSYGQQTVFFKFWGLDRTPSRQIVRLRSKNRRKLKLTSFQLQCDPACPWLSITSKGDLLWNSTNGHVPHGRAGSPVASDDLTEVTTLAGMPSCSCQVLATLQTQQVSTQFLAAQARLWKGAVWDVPSIVARISTEILEVPLLEDLGPGLRWYNRSGHVLQVPVVQNIETGETFVVSESISPTILDVDCKDHQGRILSWSRKSGEVMLDNELAFQLDPSTGAISGTPRLSLPATQGRAEVNVTCHVALGGPFYDQALPVAIFHIRLLDDVCWVPRNISGHFRWKEKSVQEPQCLQTCRLRDDCAAVQYKEDTCRFMVSDGKETFLDGQVLVRLNNCSEQDASLNLAVPGAQYLQGEFGVMNFYQNDASYSRAGSLPERQLVLGRRASVQRIPESCAKSSWFLLHINTSDFEDSTLINAPEFFGDTIACIDSDVVSKAFKHGQDAFDLRLLPREVESTPLYDQPPALQHGTLALGVPPCEKPSQDLLLGTLSEPGIYSLHPCECFGAAYASVEPVHEDSDAAVPRNPQGYFNNGSVSDQLLFSGPYTCEESASVGHFSHLEMDECQRACVSKSECQFYLFGKTAQTCTLFQSCSYIQDVGLQITNEVYGMSPEFGSYCRIANPEQCWQEIKRRSMLSFTPSNLPSCLFQEQYEACDALQLLLGKQDGPCSRCQYIDASSAFAAVGLKKVPPPEDFPSASQIMVSCNDTSRMFSRLQNGLRWEGPMQGDATFTCVSGEWVGELGPWQYLTNLTCQA</sequence>
<dbReference type="Proteomes" id="UP001642484">
    <property type="component" value="Unassembled WGS sequence"/>
</dbReference>